<comment type="caution">
    <text evidence="1">The sequence shown here is derived from an EMBL/GenBank/DDBJ whole genome shotgun (WGS) entry which is preliminary data.</text>
</comment>
<organism evidence="1 2">
    <name type="scientific">Ignatzschineria cameli</name>
    <dbReference type="NCBI Taxonomy" id="2182793"/>
    <lineage>
        <taxon>Bacteria</taxon>
        <taxon>Pseudomonadati</taxon>
        <taxon>Pseudomonadota</taxon>
        <taxon>Gammaproteobacteria</taxon>
        <taxon>Cardiobacteriales</taxon>
        <taxon>Ignatzschineriaceae</taxon>
        <taxon>Ignatzschineria</taxon>
    </lineage>
</organism>
<proteinExistence type="predicted"/>
<dbReference type="RefSeq" id="WP_109201372.1">
    <property type="nucleotide sequence ID" value="NZ_QEWS01000003.1"/>
</dbReference>
<keyword evidence="2" id="KW-1185">Reference proteome</keyword>
<evidence type="ECO:0000313" key="1">
    <source>
        <dbReference type="EMBL" id="PWD93048.1"/>
    </source>
</evidence>
<protein>
    <submittedName>
        <fullName evidence="1">Uncharacterized protein</fullName>
    </submittedName>
</protein>
<gene>
    <name evidence="1" type="ORF">DC078_04315</name>
</gene>
<dbReference type="EMBL" id="QEWV01000003">
    <property type="protein sequence ID" value="PWD93048.1"/>
    <property type="molecule type" value="Genomic_DNA"/>
</dbReference>
<name>A0ABX5L262_9GAMM</name>
<sequence length="66" mass="7448">MSAVILTHGDERFTESLWNAANQMPPQFICAILIKITESIEIKEDGTAAITFNKQFQEMNKESSDD</sequence>
<dbReference type="Proteomes" id="UP000245217">
    <property type="component" value="Unassembled WGS sequence"/>
</dbReference>
<evidence type="ECO:0000313" key="2">
    <source>
        <dbReference type="Proteomes" id="UP000245217"/>
    </source>
</evidence>
<accession>A0ABX5L262</accession>
<reference evidence="2" key="1">
    <citation type="submission" date="2018-05" db="EMBL/GenBank/DDBJ databases">
        <title>Ignatzschineria dubaiensis sp. nov., isolated from necrotic foot tissues of dromedaries (Camelus dromedarius) and associated maggots in Dubai, United Arab Emirates.</title>
        <authorList>
            <person name="Tsang C.C."/>
            <person name="Tang J.Y.M."/>
            <person name="Fong J.Y.H."/>
            <person name="Kinne J."/>
            <person name="Lee H.H."/>
            <person name="Joseph M."/>
            <person name="Jose S."/>
            <person name="Schuster R.K."/>
            <person name="Tang Y."/>
            <person name="Sivakumar S."/>
            <person name="Chen J.H.K."/>
            <person name="Teng J.L.L."/>
            <person name="Lau S.K.P."/>
            <person name="Wernery U."/>
            <person name="Woo P.C.Y."/>
        </authorList>
    </citation>
    <scope>NUCLEOTIDE SEQUENCE [LARGE SCALE GENOMIC DNA]</scope>
    <source>
        <strain evidence="2">UAE-HKU58</strain>
    </source>
</reference>